<dbReference type="Proteomes" id="UP001149090">
    <property type="component" value="Unassembled WGS sequence"/>
</dbReference>
<comment type="caution">
    <text evidence="8">The sequence shown here is derived from an EMBL/GenBank/DDBJ whole genome shotgun (WGS) entry which is preliminary data.</text>
</comment>
<dbReference type="InterPro" id="IPR045156">
    <property type="entry name" value="Vac8"/>
</dbReference>
<evidence type="ECO:0000313" key="8">
    <source>
        <dbReference type="EMBL" id="KAJ5066695.1"/>
    </source>
</evidence>
<dbReference type="GO" id="GO:0071562">
    <property type="term" value="P:nucleus-vacuole junction assembly"/>
    <property type="evidence" value="ECO:0007669"/>
    <property type="project" value="InterPro"/>
</dbReference>
<dbReference type="GO" id="GO:0005774">
    <property type="term" value="C:vacuolar membrane"/>
    <property type="evidence" value="ECO:0007669"/>
    <property type="project" value="UniProtKB-SubCell"/>
</dbReference>
<evidence type="ECO:0000313" key="9">
    <source>
        <dbReference type="Proteomes" id="UP001149090"/>
    </source>
</evidence>
<organism evidence="8 9">
    <name type="scientific">Anaeramoeba ignava</name>
    <name type="common">Anaerobic marine amoeba</name>
    <dbReference type="NCBI Taxonomy" id="1746090"/>
    <lineage>
        <taxon>Eukaryota</taxon>
        <taxon>Metamonada</taxon>
        <taxon>Anaeramoebidae</taxon>
        <taxon>Anaeramoeba</taxon>
    </lineage>
</organism>
<evidence type="ECO:0000256" key="7">
    <source>
        <dbReference type="ARBA" id="ARBA00026209"/>
    </source>
</evidence>
<name>A0A9Q0L8I3_ANAIG</name>
<evidence type="ECO:0000256" key="6">
    <source>
        <dbReference type="ARBA" id="ARBA00023288"/>
    </source>
</evidence>
<gene>
    <name evidence="8" type="ORF">M0811_13375</name>
</gene>
<keyword evidence="4" id="KW-0677">Repeat</keyword>
<dbReference type="EMBL" id="JAPDFW010000137">
    <property type="protein sequence ID" value="KAJ5066695.1"/>
    <property type="molecule type" value="Genomic_DNA"/>
</dbReference>
<comment type="similarity">
    <text evidence="2">Belongs to the beta-catenin family.</text>
</comment>
<keyword evidence="3" id="KW-0926">Vacuole</keyword>
<sequence>MGNCCNTSLNREVTRALILDDSDKEEPHNIDEQEFDNIDLLTTNENITDQLKNEIRDDPTNFEKIIPLIHNSLISDLKTNQKTSVDFIYKNWGNSEMEIPRSISSQFYSSLIVLLGSNASKIQHKTLQIIGNLTSNFNKEKSKAACDFLIQHKLLPALVKLSQSPTHDVQRGIVSILVNISTFEENHLILMEHMIPSLLNFFHSGSHRVQRNSLIILHQITKTNSKNPKYPLEIIDNLLQMLGDRDTSVQYYTLANIAILSEIEEIQNKIIENQKAISGLVSLAGEKTNLYLNEKNSNIFQILIIFKNISTNKIKGQNIVVNKGIVPILLNICETANFETQRAIVQTFSCLSKNNLQTTNEMIKLKVIDKMMEIMAKTGESMLIQDILIAISIFVEHEFVANLLNDGKLVSDIIRTLSPPEQNSRMTTSLTVSFGLQTSCFIALTSLISHKSSEKNRLTAIENNIMKIVEDKLNSFDLRIHSKILKFLTIITGKYYTKLLPNILPTILEIDLKDLKNERNILWSAKFCSVLALKNENLNVLLHKNILDGLSNIFASIYDYFQSDEAKSKRVTRDLEKDLKKIGNLQRKNVDFEKRGVSVSFPILSFEFIDEIDGITQTEEQNYKLITSDISSIFLSCSETSTNKSLEKVWKWISDQNQISILTKGLNLGFFPNVQFNCANAILNISSNSQLNPIIFEIAGVSLISLAQYSKNESLVEIINSIILNLNLTHKNEIQNLVKQIRENSDLLTDISNQK</sequence>
<keyword evidence="5" id="KW-0472">Membrane</keyword>
<keyword evidence="6" id="KW-0449">Lipoprotein</keyword>
<dbReference type="AlphaFoldDB" id="A0A9Q0L8I3"/>
<dbReference type="InterPro" id="IPR000225">
    <property type="entry name" value="Armadillo"/>
</dbReference>
<dbReference type="Gene3D" id="1.25.10.10">
    <property type="entry name" value="Leucine-rich Repeat Variant"/>
    <property type="match status" value="1"/>
</dbReference>
<dbReference type="SUPFAM" id="SSF48371">
    <property type="entry name" value="ARM repeat"/>
    <property type="match status" value="2"/>
</dbReference>
<comment type="subcellular location">
    <subcellularLocation>
        <location evidence="1">Vacuole membrane</location>
        <topology evidence="1">Lipid-anchor</topology>
    </subcellularLocation>
</comment>
<dbReference type="GO" id="GO:0043495">
    <property type="term" value="F:protein-membrane adaptor activity"/>
    <property type="evidence" value="ECO:0007669"/>
    <property type="project" value="InterPro"/>
</dbReference>
<dbReference type="PANTHER" id="PTHR47249:SF1">
    <property type="entry name" value="VACUOLAR PROTEIN 8"/>
    <property type="match status" value="1"/>
</dbReference>
<accession>A0A9Q0L8I3</accession>
<proteinExistence type="inferred from homology"/>
<evidence type="ECO:0000256" key="2">
    <source>
        <dbReference type="ARBA" id="ARBA00005462"/>
    </source>
</evidence>
<reference evidence="8" key="1">
    <citation type="submission" date="2022-10" db="EMBL/GenBank/DDBJ databases">
        <title>Novel sulphate-reducing endosymbionts in the free-living metamonad Anaeramoeba.</title>
        <authorList>
            <person name="Jerlstrom-Hultqvist J."/>
            <person name="Cepicka I."/>
            <person name="Gallot-Lavallee L."/>
            <person name="Salas-Leiva D."/>
            <person name="Curtis B.A."/>
            <person name="Zahonova K."/>
            <person name="Pipaliya S."/>
            <person name="Dacks J."/>
            <person name="Roger A.J."/>
        </authorList>
    </citation>
    <scope>NUCLEOTIDE SEQUENCE</scope>
    <source>
        <strain evidence="8">BMAN</strain>
    </source>
</reference>
<evidence type="ECO:0000256" key="1">
    <source>
        <dbReference type="ARBA" id="ARBA00004592"/>
    </source>
</evidence>
<dbReference type="PANTHER" id="PTHR47249">
    <property type="entry name" value="VACUOLAR PROTEIN 8"/>
    <property type="match status" value="1"/>
</dbReference>
<dbReference type="InterPro" id="IPR016024">
    <property type="entry name" value="ARM-type_fold"/>
</dbReference>
<evidence type="ECO:0000256" key="4">
    <source>
        <dbReference type="ARBA" id="ARBA00022737"/>
    </source>
</evidence>
<keyword evidence="9" id="KW-1185">Reference proteome</keyword>
<dbReference type="OrthoDB" id="7537227at2759"/>
<protein>
    <recommendedName>
        <fullName evidence="7">Vacuolar protein 8</fullName>
    </recommendedName>
</protein>
<dbReference type="SMART" id="SM00185">
    <property type="entry name" value="ARM"/>
    <property type="match status" value="6"/>
</dbReference>
<evidence type="ECO:0000256" key="5">
    <source>
        <dbReference type="ARBA" id="ARBA00023136"/>
    </source>
</evidence>
<dbReference type="InterPro" id="IPR011989">
    <property type="entry name" value="ARM-like"/>
</dbReference>
<evidence type="ECO:0000256" key="3">
    <source>
        <dbReference type="ARBA" id="ARBA00022554"/>
    </source>
</evidence>